<evidence type="ECO:0000256" key="4">
    <source>
        <dbReference type="ARBA" id="ARBA00022840"/>
    </source>
</evidence>
<comment type="catalytic activity">
    <reaction evidence="5 6">
        <text>cytidine(34) in tRNA(Ile2) + L-lysine + ATP = lysidine(34) in tRNA(Ile2) + AMP + diphosphate + H(+)</text>
        <dbReference type="Rhea" id="RHEA:43744"/>
        <dbReference type="Rhea" id="RHEA-COMP:10625"/>
        <dbReference type="Rhea" id="RHEA-COMP:10670"/>
        <dbReference type="ChEBI" id="CHEBI:15378"/>
        <dbReference type="ChEBI" id="CHEBI:30616"/>
        <dbReference type="ChEBI" id="CHEBI:32551"/>
        <dbReference type="ChEBI" id="CHEBI:33019"/>
        <dbReference type="ChEBI" id="CHEBI:82748"/>
        <dbReference type="ChEBI" id="CHEBI:83665"/>
        <dbReference type="ChEBI" id="CHEBI:456215"/>
        <dbReference type="EC" id="6.3.4.19"/>
    </reaction>
</comment>
<keyword evidence="3 6" id="KW-0547">Nucleotide-binding</keyword>
<evidence type="ECO:0000256" key="2">
    <source>
        <dbReference type="ARBA" id="ARBA00022694"/>
    </source>
</evidence>
<sequence>MNHYLNKCIEKVIIRNKLSSILIAISGGQDSLCLIQLIDNFMQNYNVLQSIEYIYIDHQWKKDSEKQIEHLINYISNTGKNLCIYQLNSILLSEGKAREHRYHIIINHAVKYKYQAIITAHTKTDRIETFFQNLIKGTSIDGATSLTISRKLSNKLYLMRPLIDIDRVDISWFCRKYCLPIWSDLTNYYLYIKRNRIRYELIPYLNNYFNNKVNDNLTHFLDRSNQENEYLKQNTLKLYISSRHSKYIALNYTVVITQHYALQSRILQLFFYHNFNLLITNTMIIQLIKAFCKKNTNIKILQWRNLKIYLNNLWIYIR</sequence>
<evidence type="ECO:0000256" key="6">
    <source>
        <dbReference type="HAMAP-Rule" id="MF_01161"/>
    </source>
</evidence>
<organism evidence="8">
    <name type="scientific">Plumaria plumosa</name>
    <dbReference type="NCBI Taxonomy" id="189642"/>
    <lineage>
        <taxon>Eukaryota</taxon>
        <taxon>Rhodophyta</taxon>
        <taxon>Florideophyceae</taxon>
        <taxon>Rhodymeniophycidae</taxon>
        <taxon>Ceramiales</taxon>
        <taxon>Wrangeliaceae</taxon>
        <taxon>Plumaria</taxon>
    </lineage>
</organism>
<name>A0A4D6WWF3_9FLOR</name>
<evidence type="ECO:0000313" key="8">
    <source>
        <dbReference type="EMBL" id="QCI07959.1"/>
    </source>
</evidence>
<keyword evidence="4 6" id="KW-0067">ATP-binding</keyword>
<dbReference type="PANTHER" id="PTHR43033">
    <property type="entry name" value="TRNA(ILE)-LYSIDINE SYNTHASE-RELATED"/>
    <property type="match status" value="1"/>
</dbReference>
<evidence type="ECO:0000256" key="5">
    <source>
        <dbReference type="ARBA" id="ARBA00048539"/>
    </source>
</evidence>
<reference evidence="8" key="2">
    <citation type="submission" date="2019-04" db="EMBL/GenBank/DDBJ databases">
        <authorList>
            <person name="Pasella M."/>
        </authorList>
    </citation>
    <scope>NUCLEOTIDE SEQUENCE</scope>
    <source>
        <strain evidence="8">PD2953_4</strain>
    </source>
</reference>
<dbReference type="GO" id="GO:0005524">
    <property type="term" value="F:ATP binding"/>
    <property type="evidence" value="ECO:0007669"/>
    <property type="project" value="UniProtKB-UniRule"/>
</dbReference>
<dbReference type="PANTHER" id="PTHR43033:SF1">
    <property type="entry name" value="TRNA(ILE)-LYSIDINE SYNTHASE-RELATED"/>
    <property type="match status" value="1"/>
</dbReference>
<dbReference type="Pfam" id="PF01171">
    <property type="entry name" value="ATP_bind_3"/>
    <property type="match status" value="1"/>
</dbReference>
<feature type="binding site" evidence="6">
    <location>
        <begin position="26"/>
        <end position="31"/>
    </location>
    <ligand>
        <name>ATP</name>
        <dbReference type="ChEBI" id="CHEBI:30616"/>
    </ligand>
</feature>
<dbReference type="SUPFAM" id="SSF52402">
    <property type="entry name" value="Adenine nucleotide alpha hydrolases-like"/>
    <property type="match status" value="1"/>
</dbReference>
<dbReference type="NCBIfam" id="TIGR02432">
    <property type="entry name" value="lysidine_TilS_N"/>
    <property type="match status" value="1"/>
</dbReference>
<keyword evidence="2 6" id="KW-0819">tRNA processing</keyword>
<dbReference type="GO" id="GO:0006400">
    <property type="term" value="P:tRNA modification"/>
    <property type="evidence" value="ECO:0007669"/>
    <property type="project" value="UniProtKB-UniRule"/>
</dbReference>
<feature type="domain" description="tRNA(Ile)-lysidine/2-thiocytidine synthase N-terminal" evidence="7">
    <location>
        <begin position="21"/>
        <end position="199"/>
    </location>
</feature>
<dbReference type="HAMAP" id="MF_01161">
    <property type="entry name" value="tRNA_Ile_lys_synt"/>
    <property type="match status" value="1"/>
</dbReference>
<dbReference type="EMBL" id="MK814706">
    <property type="protein sequence ID" value="QCI07959.1"/>
    <property type="molecule type" value="Genomic_DNA"/>
</dbReference>
<keyword evidence="8" id="KW-0934">Plastid</keyword>
<dbReference type="InterPro" id="IPR011063">
    <property type="entry name" value="TilS/TtcA_N"/>
</dbReference>
<gene>
    <name evidence="6 8" type="primary">tilS</name>
</gene>
<dbReference type="AlphaFoldDB" id="A0A4D6WWF3"/>
<evidence type="ECO:0000256" key="3">
    <source>
        <dbReference type="ARBA" id="ARBA00022741"/>
    </source>
</evidence>
<dbReference type="Gene3D" id="3.40.50.620">
    <property type="entry name" value="HUPs"/>
    <property type="match status" value="1"/>
</dbReference>
<proteinExistence type="inferred from homology"/>
<dbReference type="GO" id="GO:0032267">
    <property type="term" value="F:tRNA(Ile)-lysidine synthase activity"/>
    <property type="evidence" value="ECO:0007669"/>
    <property type="project" value="UniProtKB-EC"/>
</dbReference>
<keyword evidence="1 6" id="KW-0436">Ligase</keyword>
<protein>
    <recommendedName>
        <fullName evidence="6">tRNA(Ile)-lysidine synthase</fullName>
        <ecNumber evidence="6">6.3.4.19</ecNumber>
    </recommendedName>
    <alternativeName>
        <fullName evidence="6">tRNA(Ile)-2-lysyl-cytidine synthase</fullName>
    </alternativeName>
    <alternativeName>
        <fullName evidence="6">tRNA(Ile)-lysidine synthetase</fullName>
    </alternativeName>
</protein>
<dbReference type="InterPro" id="IPR014729">
    <property type="entry name" value="Rossmann-like_a/b/a_fold"/>
</dbReference>
<evidence type="ECO:0000259" key="7">
    <source>
        <dbReference type="Pfam" id="PF01171"/>
    </source>
</evidence>
<dbReference type="CDD" id="cd01992">
    <property type="entry name" value="TilS_N"/>
    <property type="match status" value="1"/>
</dbReference>
<comment type="function">
    <text evidence="6">Ligates lysine onto the cytidine present at position 34 of the AUA codon-specific tRNA(Ile) that contains the anticodon CAU, in an ATP-dependent manner. Cytidine is converted to lysidine, thus changing the amino acid specificity of the tRNA from methionine to isoleucine.</text>
</comment>
<accession>A0A4D6WWF3</accession>
<dbReference type="SUPFAM" id="SSF82829">
    <property type="entry name" value="MesJ substrate recognition domain-like"/>
    <property type="match status" value="1"/>
</dbReference>
<comment type="similarity">
    <text evidence="6">Belongs to the tRNA(Ile)-lysidine synthase family.</text>
</comment>
<dbReference type="EC" id="6.3.4.19" evidence="6"/>
<comment type="domain">
    <text evidence="6">The N-terminal region contains the highly conserved SGGXDS motif, predicted to be a P-loop motif involved in ATP binding.</text>
</comment>
<geneLocation type="plastid" evidence="8"/>
<dbReference type="InterPro" id="IPR012795">
    <property type="entry name" value="tRNA_Ile_lys_synt_N"/>
</dbReference>
<dbReference type="InterPro" id="IPR012094">
    <property type="entry name" value="tRNA_Ile_lys_synt"/>
</dbReference>
<reference evidence="8" key="1">
    <citation type="journal article" date="2019" name="Mol. Phylogenet. Evol.">
        <title>Morphological evolution and classification of the red algal order Ceramiales inferred using plastid phylogenomics.</title>
        <authorList>
            <person name="Diaz-Tapia P."/>
            <person name="Pasella M.M."/>
            <person name="Verbruggen H."/>
            <person name="Maggs C.A."/>
        </authorList>
    </citation>
    <scope>NUCLEOTIDE SEQUENCE</scope>
    <source>
        <strain evidence="8">PD2953_4</strain>
    </source>
</reference>
<evidence type="ECO:0000256" key="1">
    <source>
        <dbReference type="ARBA" id="ARBA00022598"/>
    </source>
</evidence>